<comment type="caution">
    <text evidence="2">The sequence shown here is derived from an EMBL/GenBank/DDBJ whole genome shotgun (WGS) entry which is preliminary data.</text>
</comment>
<dbReference type="InterPro" id="IPR015942">
    <property type="entry name" value="Asp/Glu/hydantoin_racemase"/>
</dbReference>
<proteinExistence type="inferred from homology"/>
<dbReference type="EMBL" id="JACKTY010000029">
    <property type="protein sequence ID" value="MCV7227458.1"/>
    <property type="molecule type" value="Genomic_DNA"/>
</dbReference>
<dbReference type="InterPro" id="IPR053714">
    <property type="entry name" value="Iso_Racemase_Enz_sf"/>
</dbReference>
<dbReference type="PANTHER" id="PTHR28047:SF5">
    <property type="entry name" value="PROTEIN DCG1"/>
    <property type="match status" value="1"/>
</dbReference>
<name>A0ABT3CDA3_9MYCO</name>
<evidence type="ECO:0000313" key="3">
    <source>
        <dbReference type="Proteomes" id="UP001526201"/>
    </source>
</evidence>
<keyword evidence="3" id="KW-1185">Reference proteome</keyword>
<gene>
    <name evidence="2" type="ORF">H7J73_15600</name>
</gene>
<dbReference type="Pfam" id="PF01177">
    <property type="entry name" value="Asp_Glu_race"/>
    <property type="match status" value="1"/>
</dbReference>
<reference evidence="2 3" key="1">
    <citation type="journal article" date="2022" name="BMC Genomics">
        <title>Comparative genome analysis of mycobacteria focusing on tRNA and non-coding RNA.</title>
        <authorList>
            <person name="Behra P.R.K."/>
            <person name="Pettersson B.M.F."/>
            <person name="Ramesh M."/>
            <person name="Das S."/>
            <person name="Dasgupta S."/>
            <person name="Kirsebom L.A."/>
        </authorList>
    </citation>
    <scope>NUCLEOTIDE SEQUENCE [LARGE SCALE GENOMIC DNA]</scope>
    <source>
        <strain evidence="2 3">DSM 44078</strain>
    </source>
</reference>
<accession>A0ABT3CDA3</accession>
<dbReference type="Proteomes" id="UP001526201">
    <property type="component" value="Unassembled WGS sequence"/>
</dbReference>
<organism evidence="2 3">
    <name type="scientific">Mycolicibacterium komossense</name>
    <dbReference type="NCBI Taxonomy" id="1779"/>
    <lineage>
        <taxon>Bacteria</taxon>
        <taxon>Bacillati</taxon>
        <taxon>Actinomycetota</taxon>
        <taxon>Actinomycetes</taxon>
        <taxon>Mycobacteriales</taxon>
        <taxon>Mycobacteriaceae</taxon>
        <taxon>Mycolicibacterium</taxon>
    </lineage>
</organism>
<dbReference type="InterPro" id="IPR052186">
    <property type="entry name" value="Hydantoin_racemase-like"/>
</dbReference>
<dbReference type="Gene3D" id="3.40.50.12500">
    <property type="match status" value="1"/>
</dbReference>
<evidence type="ECO:0000313" key="2">
    <source>
        <dbReference type="EMBL" id="MCV7227458.1"/>
    </source>
</evidence>
<dbReference type="PANTHER" id="PTHR28047">
    <property type="entry name" value="PROTEIN DCG1"/>
    <property type="match status" value="1"/>
</dbReference>
<evidence type="ECO:0000256" key="1">
    <source>
        <dbReference type="ARBA" id="ARBA00038414"/>
    </source>
</evidence>
<comment type="similarity">
    <text evidence="1">Belongs to the HyuE racemase family.</text>
</comment>
<protein>
    <submittedName>
        <fullName evidence="2">Asp/Glu racemase</fullName>
    </submittedName>
</protein>
<sequence>MRLLLVNPNTTASMTAAIATSAEGVARPATLIEAVNPDQGPASIENDDDELRCVPGLLAQIRTAAARPGAQRPDAYVVACFGDPGLAAARDLVDVPVLGIAQAAMHAAALVAGTFSVVTSMSATVPRGWELAKAYTPAACLGVYATDIPVLRIDSDPATIDPIGDVCARALASDGSRSIVLGCAAMARFAEPLRQRLGVPVIDGVVAATLLAEALAPLTDA</sequence>